<dbReference type="Gene3D" id="1.20.1250.20">
    <property type="entry name" value="MFS general substrate transporter like domains"/>
    <property type="match status" value="2"/>
</dbReference>
<organism evidence="9 10">
    <name type="scientific">Acanthaster planci</name>
    <name type="common">Crown-of-thorns starfish</name>
    <dbReference type="NCBI Taxonomy" id="133434"/>
    <lineage>
        <taxon>Eukaryota</taxon>
        <taxon>Metazoa</taxon>
        <taxon>Echinodermata</taxon>
        <taxon>Eleutherozoa</taxon>
        <taxon>Asterozoa</taxon>
        <taxon>Asteroidea</taxon>
        <taxon>Valvatacea</taxon>
        <taxon>Valvatida</taxon>
        <taxon>Acanthasteridae</taxon>
        <taxon>Acanthaster</taxon>
    </lineage>
</organism>
<evidence type="ECO:0000259" key="8">
    <source>
        <dbReference type="Pfam" id="PF12832"/>
    </source>
</evidence>
<gene>
    <name evidence="10" type="primary">LOC110985619</name>
</gene>
<evidence type="ECO:0000313" key="9">
    <source>
        <dbReference type="Proteomes" id="UP000694845"/>
    </source>
</evidence>
<feature type="transmembrane region" description="Helical" evidence="7">
    <location>
        <begin position="467"/>
        <end position="490"/>
    </location>
</feature>
<dbReference type="OMA" id="EGLQWTF"/>
<dbReference type="AlphaFoldDB" id="A0A8B7ZBV1"/>
<feature type="transmembrane region" description="Helical" evidence="7">
    <location>
        <begin position="12"/>
        <end position="38"/>
    </location>
</feature>
<dbReference type="PANTHER" id="PTHR16172">
    <property type="entry name" value="MAJOR FACILITATOR SUPERFAMILY DOMAIN-CONTAINING PROTEIN 6-LIKE"/>
    <property type="match status" value="1"/>
</dbReference>
<feature type="transmembrane region" description="Helical" evidence="7">
    <location>
        <begin position="496"/>
        <end position="518"/>
    </location>
</feature>
<evidence type="ECO:0000256" key="1">
    <source>
        <dbReference type="ARBA" id="ARBA00004141"/>
    </source>
</evidence>
<dbReference type="InterPro" id="IPR036259">
    <property type="entry name" value="MFS_trans_sf"/>
</dbReference>
<dbReference type="InterPro" id="IPR051717">
    <property type="entry name" value="MFS_MFSD6"/>
</dbReference>
<dbReference type="PANTHER" id="PTHR16172:SF41">
    <property type="entry name" value="MAJOR FACILITATOR SUPERFAMILY DOMAIN-CONTAINING PROTEIN 6-LIKE"/>
    <property type="match status" value="1"/>
</dbReference>
<feature type="transmembrane region" description="Helical" evidence="7">
    <location>
        <begin position="606"/>
        <end position="625"/>
    </location>
</feature>
<evidence type="ECO:0000256" key="2">
    <source>
        <dbReference type="ARBA" id="ARBA00005241"/>
    </source>
</evidence>
<keyword evidence="9" id="KW-1185">Reference proteome</keyword>
<name>A0A8B7ZBV1_ACAPL</name>
<feature type="region of interest" description="Disordered" evidence="6">
    <location>
        <begin position="346"/>
        <end position="370"/>
    </location>
</feature>
<feature type="transmembrane region" description="Helical" evidence="7">
    <location>
        <begin position="544"/>
        <end position="564"/>
    </location>
</feature>
<dbReference type="PROSITE" id="PS51257">
    <property type="entry name" value="PROKAR_LIPOPROTEIN"/>
    <property type="match status" value="1"/>
</dbReference>
<accession>A0A8B7ZBV1</accession>
<feature type="transmembrane region" description="Helical" evidence="7">
    <location>
        <begin position="668"/>
        <end position="690"/>
    </location>
</feature>
<feature type="domain" description="Major facilitator superfamily associated" evidence="8">
    <location>
        <begin position="16"/>
        <end position="699"/>
    </location>
</feature>
<dbReference type="SUPFAM" id="SSF103473">
    <property type="entry name" value="MFS general substrate transporter"/>
    <property type="match status" value="2"/>
</dbReference>
<dbReference type="OrthoDB" id="515887at2759"/>
<dbReference type="Proteomes" id="UP000694845">
    <property type="component" value="Unplaced"/>
</dbReference>
<feature type="compositionally biased region" description="Low complexity" evidence="6">
    <location>
        <begin position="350"/>
        <end position="366"/>
    </location>
</feature>
<evidence type="ECO:0000256" key="4">
    <source>
        <dbReference type="ARBA" id="ARBA00022989"/>
    </source>
</evidence>
<evidence type="ECO:0000313" key="10">
    <source>
        <dbReference type="RefSeq" id="XP_022102452.1"/>
    </source>
</evidence>
<keyword evidence="5 7" id="KW-0472">Membrane</keyword>
<feature type="transmembrane region" description="Helical" evidence="7">
    <location>
        <begin position="696"/>
        <end position="720"/>
    </location>
</feature>
<feature type="compositionally biased region" description="Polar residues" evidence="6">
    <location>
        <begin position="310"/>
        <end position="329"/>
    </location>
</feature>
<sequence>MPKAEQVNLQRTLALVSFFYFTYSAGSACLFPFLTLYLRQLGLSATQAGVVMGLKVFVALWAAPLWSSCAVQHGRRRVILMIAIFMTIAANLSLTLLPPADHNLYFAFCDQANKSIVGNQELSNKSAVDNGGNYESATTFLQTSQTQSSALVQTTPSRIHPHLTSAPVNSIHAPFMHLPVTEVYQSVITKTTRHQSPVLDKQPVNFQPTKGQPNSIHSLHTAPSPNLDAQSPRPGVHKQHTTPRPGHLLPISNSQDDEAPTKVYWSGDLEENKQDFPKDPYHDYDSLSKSEWIDSTHFSYIWKPQEKNINKPNQVTKTPDQRPTTTNNMRKIGGLKWSYVQEKRLPNKGSSYSSNTRQRTSTSTSNFENQRDHYANFVKRSLSDDQHQISDNDQLPRSLGSAQKTLIKTVGHFLEYENIIFIITLLIMVIGESLACPVDKICDSSLHETLDSVDELDKYRRHHVPSIISYGLFALIITVIVDSMDCQLFLQTSNFVIHFYLFAGLLSVTFLLAFFYPIPAPQKATRKPRFCKGLKLLVSDPHNVVVTLTMIVTGALVSNIHNFLFWRIQDLGGSEVVMGVSVLVAVGSHIPALFLTGWLNRKISQLGTIVLAVLSLAVRLLYFTFLWTPWAVVPIEVLCAFSQQALWETVTSYGEQISPPAMDRSVKSILNSLYHGLGFAVGSILGGIIFDQAGLQVLYGVSAGVALVWGIVVALVGRFVPKKRRLHYSSLLHREEDDGEEGYLSDDDSDEVYGNDWLVKALKDDF</sequence>
<feature type="transmembrane region" description="Helical" evidence="7">
    <location>
        <begin position="44"/>
        <end position="66"/>
    </location>
</feature>
<dbReference type="Pfam" id="PF12832">
    <property type="entry name" value="MFS_1_like"/>
    <property type="match status" value="1"/>
</dbReference>
<evidence type="ECO:0000256" key="3">
    <source>
        <dbReference type="ARBA" id="ARBA00022692"/>
    </source>
</evidence>
<proteinExistence type="inferred from homology"/>
<dbReference type="KEGG" id="aplc:110985619"/>
<feature type="region of interest" description="Disordered" evidence="6">
    <location>
        <begin position="193"/>
        <end position="259"/>
    </location>
</feature>
<dbReference type="InterPro" id="IPR024989">
    <property type="entry name" value="MFS_assoc_dom"/>
</dbReference>
<keyword evidence="3 7" id="KW-0812">Transmembrane</keyword>
<evidence type="ECO:0000256" key="7">
    <source>
        <dbReference type="SAM" id="Phobius"/>
    </source>
</evidence>
<dbReference type="RefSeq" id="XP_022102452.1">
    <property type="nucleotide sequence ID" value="XM_022246760.1"/>
</dbReference>
<protein>
    <submittedName>
        <fullName evidence="10">Major facilitator superfamily domain-containing protein 6-like protein B</fullName>
    </submittedName>
</protein>
<keyword evidence="4 7" id="KW-1133">Transmembrane helix</keyword>
<dbReference type="GeneID" id="110985619"/>
<feature type="region of interest" description="Disordered" evidence="6">
    <location>
        <begin position="309"/>
        <end position="333"/>
    </location>
</feature>
<comment type="subcellular location">
    <subcellularLocation>
        <location evidence="1">Membrane</location>
        <topology evidence="1">Multi-pass membrane protein</topology>
    </subcellularLocation>
</comment>
<feature type="transmembrane region" description="Helical" evidence="7">
    <location>
        <begin position="78"/>
        <end position="97"/>
    </location>
</feature>
<dbReference type="GO" id="GO:0016020">
    <property type="term" value="C:membrane"/>
    <property type="evidence" value="ECO:0007669"/>
    <property type="project" value="UniProtKB-SubCell"/>
</dbReference>
<feature type="transmembrane region" description="Helical" evidence="7">
    <location>
        <begin position="576"/>
        <end position="599"/>
    </location>
</feature>
<evidence type="ECO:0000256" key="6">
    <source>
        <dbReference type="SAM" id="MobiDB-lite"/>
    </source>
</evidence>
<evidence type="ECO:0000256" key="5">
    <source>
        <dbReference type="ARBA" id="ARBA00023136"/>
    </source>
</evidence>
<comment type="similarity">
    <text evidence="2">Belongs to the major facilitator superfamily. MFSD6 family.</text>
</comment>
<feature type="compositionally biased region" description="Polar residues" evidence="6">
    <location>
        <begin position="204"/>
        <end position="229"/>
    </location>
</feature>
<feature type="transmembrane region" description="Helical" evidence="7">
    <location>
        <begin position="419"/>
        <end position="438"/>
    </location>
</feature>
<reference evidence="10" key="1">
    <citation type="submission" date="2025-08" db="UniProtKB">
        <authorList>
            <consortium name="RefSeq"/>
        </authorList>
    </citation>
    <scope>IDENTIFICATION</scope>
</reference>